<organism evidence="1">
    <name type="scientific">human gut metagenome</name>
    <dbReference type="NCBI Taxonomy" id="408170"/>
    <lineage>
        <taxon>unclassified sequences</taxon>
        <taxon>metagenomes</taxon>
        <taxon>organismal metagenomes</taxon>
    </lineage>
</organism>
<protein>
    <submittedName>
        <fullName evidence="1">Hemagglutinin superfamily</fullName>
    </submittedName>
</protein>
<accession>W1Y7R9</accession>
<feature type="non-terminal residue" evidence="1">
    <location>
        <position position="1"/>
    </location>
</feature>
<reference evidence="1" key="1">
    <citation type="submission" date="2013-12" db="EMBL/GenBank/DDBJ databases">
        <title>A Varibaculum cambriense genome reconstructed from a premature infant gut community with otherwise low bacterial novelty that shifts toward anaerobic metabolism during the third week of life.</title>
        <authorList>
            <person name="Brown C.T."/>
            <person name="Sharon I."/>
            <person name="Thomas B.C."/>
            <person name="Castelle C.J."/>
            <person name="Morowitz M.J."/>
            <person name="Banfield J.F."/>
        </authorList>
    </citation>
    <scope>NUCLEOTIDE SEQUENCE</scope>
</reference>
<evidence type="ECO:0000313" key="1">
    <source>
        <dbReference type="EMBL" id="ETJ37735.1"/>
    </source>
</evidence>
<name>W1Y7R9_9ZZZZ</name>
<proteinExistence type="predicted"/>
<sequence length="50" mass="4924">VTVTEGTNANGGKEFTVGLGNKLTVGTAHPVNVDGAAGTVTQALLIQLGM</sequence>
<gene>
    <name evidence="1" type="ORF">Q604_UNBC08065G0001</name>
</gene>
<dbReference type="AlphaFoldDB" id="W1Y7R9"/>
<dbReference type="EMBL" id="AZMM01008065">
    <property type="protein sequence ID" value="ETJ37735.1"/>
    <property type="molecule type" value="Genomic_DNA"/>
</dbReference>
<comment type="caution">
    <text evidence="1">The sequence shown here is derived from an EMBL/GenBank/DDBJ whole genome shotgun (WGS) entry which is preliminary data.</text>
</comment>